<accession>A0ABQ4A650</accession>
<name>A0ABQ4A650_9ACTN</name>
<organism evidence="2 3">
    <name type="scientific">Winogradskya humida</name>
    <dbReference type="NCBI Taxonomy" id="113566"/>
    <lineage>
        <taxon>Bacteria</taxon>
        <taxon>Bacillati</taxon>
        <taxon>Actinomycetota</taxon>
        <taxon>Actinomycetes</taxon>
        <taxon>Micromonosporales</taxon>
        <taxon>Micromonosporaceae</taxon>
        <taxon>Winogradskya</taxon>
    </lineage>
</organism>
<evidence type="ECO:0000313" key="3">
    <source>
        <dbReference type="Proteomes" id="UP000603200"/>
    </source>
</evidence>
<evidence type="ECO:0000259" key="1">
    <source>
        <dbReference type="Pfam" id="PF01636"/>
    </source>
</evidence>
<keyword evidence="3" id="KW-1185">Reference proteome</keyword>
<feature type="domain" description="Aminoglycoside phosphotransferase" evidence="1">
    <location>
        <begin position="38"/>
        <end position="258"/>
    </location>
</feature>
<dbReference type="RefSeq" id="WP_239159699.1">
    <property type="nucleotide sequence ID" value="NZ_BAAATV010000032.1"/>
</dbReference>
<gene>
    <name evidence="2" type="ORF">Ahu01nite_094150</name>
</gene>
<dbReference type="InterPro" id="IPR051678">
    <property type="entry name" value="AGP_Transferase"/>
</dbReference>
<dbReference type="CDD" id="cd05155">
    <property type="entry name" value="APH_ChoK_like_1"/>
    <property type="match status" value="1"/>
</dbReference>
<dbReference type="InterPro" id="IPR011009">
    <property type="entry name" value="Kinase-like_dom_sf"/>
</dbReference>
<proteinExistence type="predicted"/>
<sequence>MKMHKDQLDIPVPTVAALVAAQFPAWQTLPVRPLPSTGTVNALFRLGDDIVLRFPLLPADVTELRTEQENARHLAPHLTLQVPEPLALGEPGFGYPGPWTAYRWIPGDPVTTLTGPQTFATDLAAFVSELHVIPTGGRSWPGEGRGGPLHTEDAYVRRMLAECATLTDTTALARIWSDCLAAPAHPGPDVWLHADLMPGNLLTRDGSLAAVIDLGAANIGDPAVDLMPAWNLLPPEARTTYRKALAADEALWQRGKGWALVQAIGALPYYQVTNPAMAATARHTLNALLER</sequence>
<dbReference type="Gene3D" id="3.90.1200.10">
    <property type="match status" value="1"/>
</dbReference>
<evidence type="ECO:0000313" key="2">
    <source>
        <dbReference type="EMBL" id="GIE26313.1"/>
    </source>
</evidence>
<dbReference type="Pfam" id="PF01636">
    <property type="entry name" value="APH"/>
    <property type="match status" value="1"/>
</dbReference>
<dbReference type="Proteomes" id="UP000603200">
    <property type="component" value="Unassembled WGS sequence"/>
</dbReference>
<dbReference type="PANTHER" id="PTHR21310">
    <property type="entry name" value="AMINOGLYCOSIDE PHOSPHOTRANSFERASE-RELATED-RELATED"/>
    <property type="match status" value="1"/>
</dbReference>
<reference evidence="2 3" key="1">
    <citation type="submission" date="2021-01" db="EMBL/GenBank/DDBJ databases">
        <title>Whole genome shotgun sequence of Actinoplanes humidus NBRC 14915.</title>
        <authorList>
            <person name="Komaki H."/>
            <person name="Tamura T."/>
        </authorList>
    </citation>
    <scope>NUCLEOTIDE SEQUENCE [LARGE SCALE GENOMIC DNA]</scope>
    <source>
        <strain evidence="2 3">NBRC 14915</strain>
    </source>
</reference>
<dbReference type="InterPro" id="IPR002575">
    <property type="entry name" value="Aminoglycoside_PTrfase"/>
</dbReference>
<dbReference type="Gene3D" id="3.30.200.20">
    <property type="entry name" value="Phosphorylase Kinase, domain 1"/>
    <property type="match status" value="1"/>
</dbReference>
<dbReference type="SUPFAM" id="SSF56112">
    <property type="entry name" value="Protein kinase-like (PK-like)"/>
    <property type="match status" value="1"/>
</dbReference>
<dbReference type="PANTHER" id="PTHR21310:SF42">
    <property type="entry name" value="BIFUNCTIONAL AAC_APH"/>
    <property type="match status" value="1"/>
</dbReference>
<comment type="caution">
    <text evidence="2">The sequence shown here is derived from an EMBL/GenBank/DDBJ whole genome shotgun (WGS) entry which is preliminary data.</text>
</comment>
<protein>
    <submittedName>
        <fullName evidence="2">Phosphotransferase</fullName>
    </submittedName>
</protein>
<dbReference type="EMBL" id="BOMN01000141">
    <property type="protein sequence ID" value="GIE26313.1"/>
    <property type="molecule type" value="Genomic_DNA"/>
</dbReference>